<dbReference type="InterPro" id="IPR027434">
    <property type="entry name" value="Homing_endonucl"/>
</dbReference>
<dbReference type="SUPFAM" id="SSF51294">
    <property type="entry name" value="Hedgehog/intein (Hint) domain"/>
    <property type="match status" value="1"/>
</dbReference>
<dbReference type="Pfam" id="PF01751">
    <property type="entry name" value="Toprim"/>
    <property type="match status" value="1"/>
</dbReference>
<reference evidence="16" key="1">
    <citation type="submission" date="2019-10" db="EMBL/GenBank/DDBJ databases">
        <title>Metagenomic sequencing of thiosulfate-disproportionating enrichment culture.</title>
        <authorList>
            <person name="Umezawa K."/>
            <person name="Kojima H."/>
            <person name="Fukui M."/>
        </authorList>
    </citation>
    <scope>NUCLEOTIDE SEQUENCE</scope>
    <source>
        <strain evidence="16">45J</strain>
    </source>
</reference>
<dbReference type="InterPro" id="IPR023405">
    <property type="entry name" value="Topo_IA_core_domain"/>
</dbReference>
<feature type="domain" description="Toprim" evidence="13">
    <location>
        <begin position="3"/>
        <end position="137"/>
    </location>
</feature>
<dbReference type="SMART" id="SM00493">
    <property type="entry name" value="TOPRIM"/>
    <property type="match status" value="1"/>
</dbReference>
<dbReference type="NCBIfam" id="NF005829">
    <property type="entry name" value="PRK07726.1"/>
    <property type="match status" value="1"/>
</dbReference>
<accession>A0A5J4LA43</accession>
<evidence type="ECO:0000256" key="5">
    <source>
        <dbReference type="ARBA" id="ARBA00022813"/>
    </source>
</evidence>
<dbReference type="GO" id="GO:0006281">
    <property type="term" value="P:DNA repair"/>
    <property type="evidence" value="ECO:0007669"/>
    <property type="project" value="TreeGrafter"/>
</dbReference>
<evidence type="ECO:0000256" key="8">
    <source>
        <dbReference type="ARBA" id="ARBA00023029"/>
    </source>
</evidence>
<evidence type="ECO:0000256" key="7">
    <source>
        <dbReference type="ARBA" id="ARBA00023000"/>
    </source>
</evidence>
<dbReference type="InterPro" id="IPR036844">
    <property type="entry name" value="Hint_dom_sf"/>
</dbReference>
<feature type="domain" description="DOD-type homing endonuclease" evidence="12">
    <location>
        <begin position="675"/>
        <end position="892"/>
    </location>
</feature>
<dbReference type="PROSITE" id="PS50880">
    <property type="entry name" value="TOPRIM"/>
    <property type="match status" value="1"/>
</dbReference>
<dbReference type="Gene3D" id="1.10.460.10">
    <property type="entry name" value="Topoisomerase I, domain 2"/>
    <property type="match status" value="2"/>
</dbReference>
<feature type="domain" description="Topo IA-type catalytic" evidence="14">
    <location>
        <begin position="155"/>
        <end position="644"/>
    </location>
</feature>
<keyword evidence="10" id="KW-0413">Isomerase</keyword>
<comment type="caution">
    <text evidence="16">The sequence shown here is derived from an EMBL/GenBank/DDBJ whole genome shotgun (WGS) entry which is preliminary data.</text>
</comment>
<dbReference type="SMART" id="SM00436">
    <property type="entry name" value="TOP1Bc"/>
    <property type="match status" value="1"/>
</dbReference>
<evidence type="ECO:0000256" key="10">
    <source>
        <dbReference type="ARBA" id="ARBA00023235"/>
    </source>
</evidence>
<dbReference type="Pfam" id="PF14890">
    <property type="entry name" value="Intein_splicing"/>
    <property type="match status" value="1"/>
</dbReference>
<dbReference type="InterPro" id="IPR003602">
    <property type="entry name" value="Topo_IA_DNA-bd_dom"/>
</dbReference>
<keyword evidence="7" id="KW-0651">Protein splicing</keyword>
<evidence type="ECO:0000256" key="11">
    <source>
        <dbReference type="SAM" id="MobiDB-lite"/>
    </source>
</evidence>
<dbReference type="InterPro" id="IPR004860">
    <property type="entry name" value="LAGLIDADG_dom"/>
</dbReference>
<dbReference type="InterPro" id="IPR000380">
    <property type="entry name" value="Topo_IA"/>
</dbReference>
<dbReference type="Pfam" id="PF01131">
    <property type="entry name" value="Topoisom_bac"/>
    <property type="match status" value="2"/>
</dbReference>
<organism evidence="16">
    <name type="scientific">hot springs metagenome</name>
    <dbReference type="NCBI Taxonomy" id="433727"/>
    <lineage>
        <taxon>unclassified sequences</taxon>
        <taxon>metagenomes</taxon>
        <taxon>ecological metagenomes</taxon>
    </lineage>
</organism>
<dbReference type="PRINTS" id="PR00417">
    <property type="entry name" value="PRTPISMRASEI"/>
</dbReference>
<dbReference type="InterPro" id="IPR004042">
    <property type="entry name" value="Intein_endonuc_central"/>
</dbReference>
<dbReference type="AlphaFoldDB" id="A0A5J4LA43"/>
<dbReference type="InterPro" id="IPR013825">
    <property type="entry name" value="Topo_IA_cen_sub2"/>
</dbReference>
<dbReference type="PANTHER" id="PTHR11390">
    <property type="entry name" value="PROKARYOTIC DNA TOPOISOMERASE"/>
    <property type="match status" value="1"/>
</dbReference>
<dbReference type="NCBIfam" id="TIGR01445">
    <property type="entry name" value="intein_Nterm"/>
    <property type="match status" value="1"/>
</dbReference>
<dbReference type="InterPro" id="IPR006141">
    <property type="entry name" value="Intein_N"/>
</dbReference>
<dbReference type="PRINTS" id="PR00379">
    <property type="entry name" value="INTEIN"/>
</dbReference>
<dbReference type="InterPro" id="IPR006142">
    <property type="entry name" value="INTEIN"/>
</dbReference>
<evidence type="ECO:0000256" key="3">
    <source>
        <dbReference type="ARBA" id="ARBA00012891"/>
    </source>
</evidence>
<evidence type="ECO:0000313" key="15">
    <source>
        <dbReference type="EMBL" id="GER94828.1"/>
    </source>
</evidence>
<dbReference type="Pfam" id="PF14528">
    <property type="entry name" value="LAGLIDADG_3"/>
    <property type="match status" value="1"/>
</dbReference>
<dbReference type="EMBL" id="BLAB01000002">
    <property type="protein sequence ID" value="GER94949.1"/>
    <property type="molecule type" value="Genomic_DNA"/>
</dbReference>
<dbReference type="PROSITE" id="PS50819">
    <property type="entry name" value="INTEIN_ENDONUCLEASE"/>
    <property type="match status" value="1"/>
</dbReference>
<dbReference type="InterPro" id="IPR003586">
    <property type="entry name" value="Hint_dom_C"/>
</dbReference>
<dbReference type="GO" id="GO:0006310">
    <property type="term" value="P:DNA recombination"/>
    <property type="evidence" value="ECO:0007669"/>
    <property type="project" value="TreeGrafter"/>
</dbReference>
<dbReference type="GO" id="GO:0003917">
    <property type="term" value="F:DNA topoisomerase type I (single strand cut, ATP-independent) activity"/>
    <property type="evidence" value="ECO:0007669"/>
    <property type="project" value="UniProtKB-EC"/>
</dbReference>
<protein>
    <recommendedName>
        <fullName evidence="3">DNA topoisomerase</fullName>
        <ecNumber evidence="3">5.6.2.1</ecNumber>
    </recommendedName>
</protein>
<evidence type="ECO:0000256" key="1">
    <source>
        <dbReference type="ARBA" id="ARBA00000213"/>
    </source>
</evidence>
<keyword evidence="5" id="KW-0068">Autocatalytic cleavage</keyword>
<dbReference type="PROSITE" id="PS50817">
    <property type="entry name" value="INTEIN_N_TER"/>
    <property type="match status" value="1"/>
</dbReference>
<dbReference type="GO" id="GO:0004519">
    <property type="term" value="F:endonuclease activity"/>
    <property type="evidence" value="ECO:0007669"/>
    <property type="project" value="InterPro"/>
</dbReference>
<dbReference type="Gene3D" id="2.170.16.10">
    <property type="entry name" value="Hedgehog/Intein (Hint) domain"/>
    <property type="match status" value="2"/>
</dbReference>
<dbReference type="InterPro" id="IPR023406">
    <property type="entry name" value="Topo_IA_AS"/>
</dbReference>
<evidence type="ECO:0000259" key="13">
    <source>
        <dbReference type="PROSITE" id="PS50880"/>
    </source>
</evidence>
<keyword evidence="8" id="KW-0799">Topoisomerase</keyword>
<name>A0A5J4LA43_9ZZZZ</name>
<dbReference type="SMART" id="SM00437">
    <property type="entry name" value="TOP1Ac"/>
    <property type="match status" value="1"/>
</dbReference>
<dbReference type="Gene3D" id="1.10.290.10">
    <property type="entry name" value="Topoisomerase I, domain 4"/>
    <property type="match status" value="1"/>
</dbReference>
<dbReference type="GO" id="GO:0043597">
    <property type="term" value="C:cytoplasmic replication fork"/>
    <property type="evidence" value="ECO:0007669"/>
    <property type="project" value="TreeGrafter"/>
</dbReference>
<sequence>MPKQLILAEKPSQAQDIAKGLNDNFSRNDGYLEGSRYVISWGYGHLIELEEPDAYDERYSKWSLEDLPIIPERFKYRVSKDGAKQFKIIKSIVGRQDIESIVIATDPGREGELIARLILMMSGNKKPIYRFWTSKALTPEAVREAFGNLKPGVEFDRLYHAAVARQQADWLIGMNVSRAFSVKHNARPPLSLGRVQTPTLRLIVDRELEIRNFKPQDYWLLRALFKHERGEYEALWFGGTENEAGGKASDVFTPSGDNERTTGGDIEESTEKDASSRIPSEAFAKQIMGRIHGKDGIIESCTHNVKKEAPPLLFSLTVLQQEANKLFGYSADRTLDIAQALYEKKLITYPRSDSQHLNDEMAKDVPEILQKLTGYRNVPFDISKCMVSCNNKRVFDSSKLTDHHALIPTGKLPEGLNQDEQDIYDLVVRRFIAAFYPNFEFKTTVVITTVGQDRFKSSGKVVISLGWKDIYGSKDKDQLLPEMKKNDLVKTLKADIEKKQTTPPPRFTDASILEAMSKAAKYVTDPQLKKILKETAGIGTPASIPHHCPVVVRASNNIKILPIGEFIDSFIKTDEGCKEIDGYYTLTFTTDGRVRWSPINHIHKHLYSGPIYAITLENGAMVEVTKYHNIFVLQDGEIKLIQSNEIKKGDYVIVPEKYTLPEVVNEQIDEDIAFLVGLFISEGSFSYGEPIKRIKLSQTSLNKICAKAEELKWVAKGKDFKCFYNLRKANGILGKNLLKLLDVLGIKPEEIPETSLIGKRTESRLCLNFGERHYRHGVGDHVKEICRRKGFGFAEVRSKASNAIKVEVKSKDLIKTFVSIGLTNGAFNKRIPVCFFTATDSVKTALLKGLFCGDSNSRIRKEKKRTGVEINYYSANRRLITDIYFLLNSFGVIPSITERYSITRGKRFKGYILSINSSLYFRKIIDALPDHLAVEKEFIKESETHDKKGIPLIQSGLINLEKVRIRETSSLSMRYKRLSKKILIDLLQIIEKKKGIDAARKVGIPEKLLDFYLNGDILLLKVKDIKIVRHTEEPVYDFSILGYERFVAGDMIFVHNTRASIIETLKKREYITRKGKNIIPTEKGINLIGAVRSEPLSDVAYTAIWEQALDDIASGKVRSSDDFMSGIKKYTAQIVEKVKGSNTVISGATGVGTAAGDGNGLGKCPECGKPVVESQRAFGCSGYKEGCKFTIWKNSLERFGRKTIPASMVKNLLTGKEVKITGLKSKAGKEYEVPGKLVKDEKWGWKINLMFGGK</sequence>
<evidence type="ECO:0000256" key="4">
    <source>
        <dbReference type="ARBA" id="ARBA00022723"/>
    </source>
</evidence>
<dbReference type="PANTHER" id="PTHR11390:SF21">
    <property type="entry name" value="DNA TOPOISOMERASE 3-ALPHA"/>
    <property type="match status" value="1"/>
</dbReference>
<dbReference type="InterPro" id="IPR003601">
    <property type="entry name" value="Topo_IA_2"/>
</dbReference>
<dbReference type="SMART" id="SM00305">
    <property type="entry name" value="HintC"/>
    <property type="match status" value="1"/>
</dbReference>
<dbReference type="InterPro" id="IPR013826">
    <property type="entry name" value="Topo_IA_cen_sub3"/>
</dbReference>
<dbReference type="InterPro" id="IPR006171">
    <property type="entry name" value="TOPRIM_dom"/>
</dbReference>
<comment type="similarity">
    <text evidence="2">Belongs to the type IA topoisomerase family.</text>
</comment>
<keyword evidence="9" id="KW-0238">DNA-binding</keyword>
<evidence type="ECO:0000259" key="14">
    <source>
        <dbReference type="PROSITE" id="PS52039"/>
    </source>
</evidence>
<dbReference type="PROSITE" id="PS52039">
    <property type="entry name" value="TOPO_IA_2"/>
    <property type="match status" value="1"/>
</dbReference>
<feature type="region of interest" description="Disordered" evidence="11">
    <location>
        <begin position="246"/>
        <end position="275"/>
    </location>
</feature>
<evidence type="ECO:0000313" key="16">
    <source>
        <dbReference type="EMBL" id="GER94949.1"/>
    </source>
</evidence>
<proteinExistence type="inferred from homology"/>
<dbReference type="Gene3D" id="3.10.28.10">
    <property type="entry name" value="Homing endonucleases"/>
    <property type="match status" value="1"/>
</dbReference>
<dbReference type="EMBL" id="BLAB01000001">
    <property type="protein sequence ID" value="GER94828.1"/>
    <property type="molecule type" value="Genomic_DNA"/>
</dbReference>
<dbReference type="Gene3D" id="3.40.50.140">
    <property type="match status" value="1"/>
</dbReference>
<dbReference type="SUPFAM" id="SSF56712">
    <property type="entry name" value="Prokaryotic type I DNA topoisomerase"/>
    <property type="match status" value="2"/>
</dbReference>
<dbReference type="InterPro" id="IPR013497">
    <property type="entry name" value="Topo_IA_cen"/>
</dbReference>
<dbReference type="EC" id="5.6.2.1" evidence="3"/>
<dbReference type="PROSITE" id="PS50818">
    <property type="entry name" value="INTEIN_C_TER"/>
    <property type="match status" value="1"/>
</dbReference>
<evidence type="ECO:0000259" key="12">
    <source>
        <dbReference type="PROSITE" id="PS50819"/>
    </source>
</evidence>
<dbReference type="CDD" id="cd03362">
    <property type="entry name" value="TOPRIM_TopoIA_TopoIII"/>
    <property type="match status" value="1"/>
</dbReference>
<dbReference type="InterPro" id="IPR030934">
    <property type="entry name" value="Intein_C"/>
</dbReference>
<dbReference type="InterPro" id="IPR013824">
    <property type="entry name" value="Topo_IA_cen_sub1"/>
</dbReference>
<dbReference type="CDD" id="cd00081">
    <property type="entry name" value="Hint"/>
    <property type="match status" value="1"/>
</dbReference>
<dbReference type="CDD" id="cd00186">
    <property type="entry name" value="TOP1Ac"/>
    <property type="match status" value="1"/>
</dbReference>
<evidence type="ECO:0000256" key="6">
    <source>
        <dbReference type="ARBA" id="ARBA00022842"/>
    </source>
</evidence>
<dbReference type="GO" id="GO:0006265">
    <property type="term" value="P:DNA topological change"/>
    <property type="evidence" value="ECO:0007669"/>
    <property type="project" value="InterPro"/>
</dbReference>
<dbReference type="PROSITE" id="PS00396">
    <property type="entry name" value="TOPO_IA_1"/>
    <property type="match status" value="1"/>
</dbReference>
<dbReference type="SMART" id="SM00306">
    <property type="entry name" value="HintN"/>
    <property type="match status" value="1"/>
</dbReference>
<dbReference type="NCBIfam" id="TIGR01056">
    <property type="entry name" value="topB"/>
    <property type="match status" value="1"/>
</dbReference>
<evidence type="ECO:0000256" key="9">
    <source>
        <dbReference type="ARBA" id="ARBA00023125"/>
    </source>
</evidence>
<dbReference type="SUPFAM" id="SSF55608">
    <property type="entry name" value="Homing endonucleases"/>
    <property type="match status" value="1"/>
</dbReference>
<dbReference type="GO" id="GO:0003677">
    <property type="term" value="F:DNA binding"/>
    <property type="evidence" value="ECO:0007669"/>
    <property type="project" value="UniProtKB-KW"/>
</dbReference>
<evidence type="ECO:0000256" key="2">
    <source>
        <dbReference type="ARBA" id="ARBA00009446"/>
    </source>
</evidence>
<dbReference type="GO" id="GO:0016539">
    <property type="term" value="P:intein-mediated protein splicing"/>
    <property type="evidence" value="ECO:0007669"/>
    <property type="project" value="InterPro"/>
</dbReference>
<dbReference type="InterPro" id="IPR034144">
    <property type="entry name" value="TOPRIM_TopoIII"/>
</dbReference>
<keyword evidence="4" id="KW-0479">Metal-binding</keyword>
<dbReference type="Gene3D" id="2.70.20.10">
    <property type="entry name" value="Topoisomerase I, domain 3"/>
    <property type="match status" value="1"/>
</dbReference>
<dbReference type="GO" id="GO:0046872">
    <property type="term" value="F:metal ion binding"/>
    <property type="evidence" value="ECO:0007669"/>
    <property type="project" value="UniProtKB-KW"/>
</dbReference>
<dbReference type="InterPro" id="IPR005738">
    <property type="entry name" value="TopoIII"/>
</dbReference>
<comment type="catalytic activity">
    <reaction evidence="1">
        <text>ATP-independent breakage of single-stranded DNA, followed by passage and rejoining.</text>
        <dbReference type="EC" id="5.6.2.1"/>
    </reaction>
</comment>
<dbReference type="InterPro" id="IPR003587">
    <property type="entry name" value="Hint_dom_N"/>
</dbReference>
<gene>
    <name evidence="15" type="ORF">A45J_2594</name>
    <name evidence="16" type="ORF">A45J_2715</name>
</gene>
<keyword evidence="6" id="KW-0460">Magnesium</keyword>